<dbReference type="Pfam" id="PF00106">
    <property type="entry name" value="adh_short"/>
    <property type="match status" value="1"/>
</dbReference>
<proteinExistence type="inferred from homology"/>
<accession>A0A4V1P2N9</accession>
<gene>
    <name evidence="4" type="ORF">B5P46_05070</name>
</gene>
<dbReference type="AlphaFoldDB" id="A0A4V1P2N9"/>
<dbReference type="GO" id="GO:0016491">
    <property type="term" value="F:oxidoreductase activity"/>
    <property type="evidence" value="ECO:0007669"/>
    <property type="project" value="UniProtKB-KW"/>
</dbReference>
<comment type="caution">
    <text evidence="4">The sequence shown here is derived from an EMBL/GenBank/DDBJ whole genome shotgun (WGS) entry which is preliminary data.</text>
</comment>
<dbReference type="PRINTS" id="PR00080">
    <property type="entry name" value="SDRFAMILY"/>
</dbReference>
<keyword evidence="2" id="KW-0560">Oxidoreductase</keyword>
<sequence length="271" mass="28597">MSNNNRGVAVVTGAAAGIGRATAKALVTAGYGVFGTSRKATAGSANGITMLTCDVTDSQSVAGMIAEVIKQAGRIDVLVNNAGGALIGGAEESSIEQAQALFDLNVFGIIRVTNEVLPIMRNQRNGRIINISSVVGFIPSPFSALYTATKHAVEGYSESLDHEVRTLGIRVLLVEPAFTRTALDHNSTQPDRMTGVYDGGRKTTEAVWNSAIKAGDAPEVVGEAVVKAATAKSPKLRYPASKAARQLHFLRRFVPASAFDKSLRKQMKLPV</sequence>
<dbReference type="Gene3D" id="3.40.50.720">
    <property type="entry name" value="NAD(P)-binding Rossmann-like Domain"/>
    <property type="match status" value="1"/>
</dbReference>
<dbReference type="Proteomes" id="UP000290767">
    <property type="component" value="Unassembled WGS sequence"/>
</dbReference>
<name>A0A4V1P2N9_RHILE</name>
<dbReference type="PANTHER" id="PTHR43976">
    <property type="entry name" value="SHORT CHAIN DEHYDROGENASE"/>
    <property type="match status" value="1"/>
</dbReference>
<evidence type="ECO:0000313" key="4">
    <source>
        <dbReference type="EMBL" id="RXT28180.1"/>
    </source>
</evidence>
<dbReference type="RefSeq" id="WP_129417766.1">
    <property type="nucleotide sequence ID" value="NZ_MZMU01000003.1"/>
</dbReference>
<evidence type="ECO:0000256" key="3">
    <source>
        <dbReference type="RuleBase" id="RU000363"/>
    </source>
</evidence>
<reference evidence="4 5" key="1">
    <citation type="submission" date="2017-03" db="EMBL/GenBank/DDBJ databases">
        <authorList>
            <person name="Safronova V.I."/>
            <person name="Sazanova A.L."/>
            <person name="Chirak E.R."/>
        </authorList>
    </citation>
    <scope>NUCLEOTIDE SEQUENCE [LARGE SCALE GENOMIC DNA]</scope>
    <source>
        <strain evidence="4 5">Tri-43</strain>
    </source>
</reference>
<dbReference type="EMBL" id="MZMU01000003">
    <property type="protein sequence ID" value="RXT28180.1"/>
    <property type="molecule type" value="Genomic_DNA"/>
</dbReference>
<dbReference type="InterPro" id="IPR051911">
    <property type="entry name" value="SDR_oxidoreductase"/>
</dbReference>
<comment type="similarity">
    <text evidence="1 3">Belongs to the short-chain dehydrogenases/reductases (SDR) family.</text>
</comment>
<dbReference type="PANTHER" id="PTHR43976:SF16">
    <property type="entry name" value="SHORT-CHAIN DEHYDROGENASE_REDUCTASE FAMILY PROTEIN"/>
    <property type="match status" value="1"/>
</dbReference>
<protein>
    <submittedName>
        <fullName evidence="4">Short-chain dehydrogenase/reductase</fullName>
    </submittedName>
</protein>
<evidence type="ECO:0000256" key="1">
    <source>
        <dbReference type="ARBA" id="ARBA00006484"/>
    </source>
</evidence>
<evidence type="ECO:0000313" key="5">
    <source>
        <dbReference type="Proteomes" id="UP000290767"/>
    </source>
</evidence>
<dbReference type="NCBIfam" id="NF004823">
    <property type="entry name" value="PRK06179.1"/>
    <property type="match status" value="1"/>
</dbReference>
<dbReference type="InterPro" id="IPR036291">
    <property type="entry name" value="NAD(P)-bd_dom_sf"/>
</dbReference>
<organism evidence="4 5">
    <name type="scientific">Rhizobium leguminosarum</name>
    <dbReference type="NCBI Taxonomy" id="384"/>
    <lineage>
        <taxon>Bacteria</taxon>
        <taxon>Pseudomonadati</taxon>
        <taxon>Pseudomonadota</taxon>
        <taxon>Alphaproteobacteria</taxon>
        <taxon>Hyphomicrobiales</taxon>
        <taxon>Rhizobiaceae</taxon>
        <taxon>Rhizobium/Agrobacterium group</taxon>
        <taxon>Rhizobium</taxon>
    </lineage>
</organism>
<dbReference type="InterPro" id="IPR002347">
    <property type="entry name" value="SDR_fam"/>
</dbReference>
<dbReference type="SUPFAM" id="SSF51735">
    <property type="entry name" value="NAD(P)-binding Rossmann-fold domains"/>
    <property type="match status" value="1"/>
</dbReference>
<dbReference type="PRINTS" id="PR00081">
    <property type="entry name" value="GDHRDH"/>
</dbReference>
<evidence type="ECO:0000256" key="2">
    <source>
        <dbReference type="ARBA" id="ARBA00023002"/>
    </source>
</evidence>
<dbReference type="CDD" id="cd05374">
    <property type="entry name" value="17beta-HSD-like_SDR_c"/>
    <property type="match status" value="1"/>
</dbReference>